<keyword evidence="8" id="KW-0472">Membrane</keyword>
<feature type="domain" description="Cytochrome b5 heme-binding" evidence="9">
    <location>
        <begin position="195"/>
        <end position="291"/>
    </location>
</feature>
<keyword evidence="8" id="KW-1133">Transmembrane helix</keyword>
<keyword evidence="5" id="KW-0408">Iron</keyword>
<keyword evidence="8" id="KW-0812">Transmembrane</keyword>
<evidence type="ECO:0000256" key="2">
    <source>
        <dbReference type="ARBA" id="ARBA00022617"/>
    </source>
</evidence>
<dbReference type="PANTHER" id="PTHR10281:SF72">
    <property type="entry name" value="NEUDESIN"/>
    <property type="match status" value="1"/>
</dbReference>
<dbReference type="EMBL" id="GL883029">
    <property type="protein sequence ID" value="EGG13724.1"/>
    <property type="molecule type" value="Genomic_DNA"/>
</dbReference>
<evidence type="ECO:0000313" key="10">
    <source>
        <dbReference type="EMBL" id="EGG13724.1"/>
    </source>
</evidence>
<feature type="transmembrane region" description="Helical" evidence="8">
    <location>
        <begin position="12"/>
        <end position="31"/>
    </location>
</feature>
<dbReference type="AlphaFoldDB" id="F4QD96"/>
<evidence type="ECO:0000256" key="1">
    <source>
        <dbReference type="ARBA" id="ARBA00004240"/>
    </source>
</evidence>
<sequence length="292" mass="32162">MGLFDDVPEEVIWAILVGVIVYLVKVIWFPPPPPIIAKKKMPTYEKRDYTLEELTKYNGTNGTPIFVSIKGKIYDVSYKSSMYGPGGDYSLFAGHDATTCLAKSSFETKDLNRPITDTSSFSSDEMESLNGWVSFFDDRYDVVGHITAVKSTKSNENETSTSTTTNTTNNNTTSSTSSSTTSSTSTSSTSSDKVFTLEELSKYNGVNGNQIYVSVNGKVFDVSSKPEFYGPGKSYNLFAGHDATTCLGKNNLTKESLDKLDTTDFTPEQKANLEKWLKVYESKYPLVGSLSI</sequence>
<evidence type="ECO:0000256" key="7">
    <source>
        <dbReference type="SAM" id="MobiDB-lite"/>
    </source>
</evidence>
<feature type="domain" description="Cytochrome b5 heme-binding" evidence="9">
    <location>
        <begin position="49"/>
        <end position="147"/>
    </location>
</feature>
<evidence type="ECO:0000313" key="11">
    <source>
        <dbReference type="Proteomes" id="UP000007797"/>
    </source>
</evidence>
<keyword evidence="11" id="KW-1185">Reference proteome</keyword>
<proteinExistence type="inferred from homology"/>
<dbReference type="GO" id="GO:0016020">
    <property type="term" value="C:membrane"/>
    <property type="evidence" value="ECO:0007669"/>
    <property type="project" value="TreeGrafter"/>
</dbReference>
<evidence type="ECO:0000256" key="8">
    <source>
        <dbReference type="SAM" id="Phobius"/>
    </source>
</evidence>
<comment type="subcellular location">
    <subcellularLocation>
        <location evidence="1">Endoplasmic reticulum</location>
    </subcellularLocation>
</comment>
<dbReference type="Pfam" id="PF00173">
    <property type="entry name" value="Cyt-b5"/>
    <property type="match status" value="2"/>
</dbReference>
<dbReference type="SUPFAM" id="SSF55856">
    <property type="entry name" value="Cytochrome b5-like heme/steroid binding domain"/>
    <property type="match status" value="2"/>
</dbReference>
<protein>
    <submittedName>
        <fullName evidence="10">Cytochrome b5 domain-containing protein</fullName>
    </submittedName>
</protein>
<evidence type="ECO:0000256" key="6">
    <source>
        <dbReference type="ARBA" id="ARBA00038357"/>
    </source>
</evidence>
<comment type="similarity">
    <text evidence="6">Belongs to the cytochrome b5 family. MAPR subfamily.</text>
</comment>
<dbReference type="InterPro" id="IPR050577">
    <property type="entry name" value="MAPR/NEUFC/NENF-like"/>
</dbReference>
<dbReference type="STRING" id="1054147.F4QD96"/>
<dbReference type="KEGG" id="dfa:DFA_11485"/>
<dbReference type="InterPro" id="IPR036400">
    <property type="entry name" value="Cyt_B5-like_heme/steroid_sf"/>
</dbReference>
<evidence type="ECO:0000256" key="4">
    <source>
        <dbReference type="ARBA" id="ARBA00022824"/>
    </source>
</evidence>
<dbReference type="RefSeq" id="XP_004350428.1">
    <property type="nucleotide sequence ID" value="XM_004350378.1"/>
</dbReference>
<dbReference type="Gene3D" id="3.10.120.10">
    <property type="entry name" value="Cytochrome b5-like heme/steroid binding domain"/>
    <property type="match status" value="2"/>
</dbReference>
<accession>F4QD96</accession>
<dbReference type="OrthoDB" id="547796at2759"/>
<keyword evidence="4" id="KW-0256">Endoplasmic reticulum</keyword>
<gene>
    <name evidence="10" type="ORF">DFA_11485</name>
</gene>
<evidence type="ECO:0000256" key="5">
    <source>
        <dbReference type="ARBA" id="ARBA00023004"/>
    </source>
</evidence>
<keyword evidence="3" id="KW-0479">Metal-binding</keyword>
<feature type="region of interest" description="Disordered" evidence="7">
    <location>
        <begin position="152"/>
        <end position="189"/>
    </location>
</feature>
<dbReference type="FunFam" id="3.10.120.10:FF:000003">
    <property type="entry name" value="membrane-associated progesterone receptor component 1"/>
    <property type="match status" value="2"/>
</dbReference>
<dbReference type="SMART" id="SM01117">
    <property type="entry name" value="Cyt-b5"/>
    <property type="match status" value="2"/>
</dbReference>
<organism evidence="10 11">
    <name type="scientific">Cavenderia fasciculata</name>
    <name type="common">Slime mold</name>
    <name type="synonym">Dictyostelium fasciculatum</name>
    <dbReference type="NCBI Taxonomy" id="261658"/>
    <lineage>
        <taxon>Eukaryota</taxon>
        <taxon>Amoebozoa</taxon>
        <taxon>Evosea</taxon>
        <taxon>Eumycetozoa</taxon>
        <taxon>Dictyostelia</taxon>
        <taxon>Acytosteliales</taxon>
        <taxon>Cavenderiaceae</taxon>
        <taxon>Cavenderia</taxon>
    </lineage>
</organism>
<dbReference type="GO" id="GO:0046872">
    <property type="term" value="F:metal ion binding"/>
    <property type="evidence" value="ECO:0007669"/>
    <property type="project" value="UniProtKB-KW"/>
</dbReference>
<evidence type="ECO:0000259" key="9">
    <source>
        <dbReference type="SMART" id="SM01117"/>
    </source>
</evidence>
<dbReference type="PANTHER" id="PTHR10281">
    <property type="entry name" value="MEMBRANE-ASSOCIATED PROGESTERONE RECEPTOR COMPONENT-RELATED"/>
    <property type="match status" value="1"/>
</dbReference>
<evidence type="ECO:0000256" key="3">
    <source>
        <dbReference type="ARBA" id="ARBA00022723"/>
    </source>
</evidence>
<name>F4QD96_CACFS</name>
<dbReference type="GO" id="GO:0005783">
    <property type="term" value="C:endoplasmic reticulum"/>
    <property type="evidence" value="ECO:0007669"/>
    <property type="project" value="UniProtKB-SubCell"/>
</dbReference>
<reference evidence="11" key="1">
    <citation type="journal article" date="2011" name="Genome Res.">
        <title>Phylogeny-wide analysis of social amoeba genomes highlights ancient origins for complex intercellular communication.</title>
        <authorList>
            <person name="Heidel A.J."/>
            <person name="Lawal H.M."/>
            <person name="Felder M."/>
            <person name="Schilde C."/>
            <person name="Helps N.R."/>
            <person name="Tunggal B."/>
            <person name="Rivero F."/>
            <person name="John U."/>
            <person name="Schleicher M."/>
            <person name="Eichinger L."/>
            <person name="Platzer M."/>
            <person name="Noegel A.A."/>
            <person name="Schaap P."/>
            <person name="Gloeckner G."/>
        </authorList>
    </citation>
    <scope>NUCLEOTIDE SEQUENCE [LARGE SCALE GENOMIC DNA]</scope>
    <source>
        <strain evidence="11">SH3</strain>
    </source>
</reference>
<dbReference type="Proteomes" id="UP000007797">
    <property type="component" value="Unassembled WGS sequence"/>
</dbReference>
<dbReference type="InterPro" id="IPR001199">
    <property type="entry name" value="Cyt_B5-like_heme/steroid-bd"/>
</dbReference>
<dbReference type="GeneID" id="14866513"/>
<dbReference type="OMA" id="FAGRECG"/>
<keyword evidence="2" id="KW-0349">Heme</keyword>